<dbReference type="GO" id="GO:0016034">
    <property type="term" value="F:maleylacetoacetate isomerase activity"/>
    <property type="evidence" value="ECO:0007669"/>
    <property type="project" value="UniProtKB-EC"/>
</dbReference>
<dbReference type="SUPFAM" id="SSF52833">
    <property type="entry name" value="Thioredoxin-like"/>
    <property type="match status" value="2"/>
</dbReference>
<dbReference type="PANTHER" id="PTHR42673">
    <property type="entry name" value="MALEYLACETOACETATE ISOMERASE"/>
    <property type="match status" value="1"/>
</dbReference>
<feature type="domain" description="GST N-terminal" evidence="12">
    <location>
        <begin position="225"/>
        <end position="289"/>
    </location>
</feature>
<dbReference type="CDD" id="cd03191">
    <property type="entry name" value="GST_C_Zeta"/>
    <property type="match status" value="2"/>
</dbReference>
<dbReference type="Pfam" id="PF13409">
    <property type="entry name" value="GST_N_2"/>
    <property type="match status" value="1"/>
</dbReference>
<feature type="domain" description="GST C-terminal" evidence="13">
    <location>
        <begin position="93"/>
        <end position="213"/>
    </location>
</feature>
<dbReference type="EMBL" id="QBLH01003705">
    <property type="protein sequence ID" value="TGZ35399.1"/>
    <property type="molecule type" value="Genomic_DNA"/>
</dbReference>
<dbReference type="InterPro" id="IPR040079">
    <property type="entry name" value="Glutathione_S-Trfase"/>
</dbReference>
<evidence type="ECO:0000256" key="8">
    <source>
        <dbReference type="ARBA" id="ARBA00022878"/>
    </source>
</evidence>
<comment type="pathway">
    <text evidence="4">Amino-acid degradation; L-phenylalanine degradation; acetoacetate and fumarate from L-phenylalanine: step 5/6.</text>
</comment>
<accession>A0A4S2JLI8</accession>
<organism evidence="14 15">
    <name type="scientific">Temnothorax longispinosus</name>
    <dbReference type="NCBI Taxonomy" id="300112"/>
    <lineage>
        <taxon>Eukaryota</taxon>
        <taxon>Metazoa</taxon>
        <taxon>Ecdysozoa</taxon>
        <taxon>Arthropoda</taxon>
        <taxon>Hexapoda</taxon>
        <taxon>Insecta</taxon>
        <taxon>Pterygota</taxon>
        <taxon>Neoptera</taxon>
        <taxon>Endopterygota</taxon>
        <taxon>Hymenoptera</taxon>
        <taxon>Apocrita</taxon>
        <taxon>Aculeata</taxon>
        <taxon>Formicoidea</taxon>
        <taxon>Formicidae</taxon>
        <taxon>Myrmicinae</taxon>
        <taxon>Temnothorax</taxon>
    </lineage>
</organism>
<dbReference type="Proteomes" id="UP000310200">
    <property type="component" value="Unassembled WGS sequence"/>
</dbReference>
<dbReference type="Gene3D" id="3.40.30.10">
    <property type="entry name" value="Glutaredoxin"/>
    <property type="match status" value="2"/>
</dbReference>
<name>A0A4S2JLI8_9HYME</name>
<evidence type="ECO:0000256" key="5">
    <source>
        <dbReference type="ARBA" id="ARBA00010007"/>
    </source>
</evidence>
<dbReference type="PROSITE" id="PS50405">
    <property type="entry name" value="GST_CTER"/>
    <property type="match status" value="2"/>
</dbReference>
<dbReference type="Pfam" id="PF14497">
    <property type="entry name" value="GST_C_3"/>
    <property type="match status" value="1"/>
</dbReference>
<evidence type="ECO:0000256" key="10">
    <source>
        <dbReference type="ARBA" id="ARBA00023235"/>
    </source>
</evidence>
<evidence type="ECO:0000259" key="13">
    <source>
        <dbReference type="PROSITE" id="PS50405"/>
    </source>
</evidence>
<evidence type="ECO:0000313" key="15">
    <source>
        <dbReference type="Proteomes" id="UP000310200"/>
    </source>
</evidence>
<sequence length="418" mass="47704">MSATGKAVLYSYWRSSCSWRVRIALNLKEIPYDIKPISIIKEDGEQHSNEFRKINPMERVPALYIDNHTLIESMNILQYLEETRPTPPLMPADPVERARMREICEVIVSGIQPLQNIGVLNYIEKERRKEWPQHWITKGFTAVEKLLSSSAGKICVGDEITLADCCLVPQMYNAQKFHVNLEPFSTILRVGRHLEHHPAFTATHPNNQPDSGALLLLAEFLLLEALNLKEIPYDIKPVSLVKSGGEQHSNEFREINPMEQVPALHIDNHTLIESLNILQYLEETRPNRPLMPADPVKRARVREICEVIASGIQPLQNLVVLIYVGEERKKEWAQHWITRGFTAVEKLLSSSAGKYCVGDEITLADCCLVPQIFNARRFHVDLRPFPTILRVDRHLEHHPAFTAAHPNNQPDCPPEATK</sequence>
<comment type="caution">
    <text evidence="14">The sequence shown here is derived from an EMBL/GenBank/DDBJ whole genome shotgun (WGS) entry which is preliminary data.</text>
</comment>
<dbReference type="FunFam" id="1.20.1050.10:FF:000010">
    <property type="entry name" value="Maleylacetoacetate isomerase isoform 1"/>
    <property type="match status" value="2"/>
</dbReference>
<dbReference type="SFLD" id="SFLDS00019">
    <property type="entry name" value="Glutathione_Transferase_(cytos"/>
    <property type="match status" value="2"/>
</dbReference>
<dbReference type="PANTHER" id="PTHR42673:SF4">
    <property type="entry name" value="MALEYLACETOACETATE ISOMERASE"/>
    <property type="match status" value="1"/>
</dbReference>
<evidence type="ECO:0000256" key="9">
    <source>
        <dbReference type="ARBA" id="ARBA00023232"/>
    </source>
</evidence>
<evidence type="ECO:0000256" key="7">
    <source>
        <dbReference type="ARBA" id="ARBA00022679"/>
    </source>
</evidence>
<dbReference type="InterPro" id="IPR034333">
    <property type="entry name" value="GST_Zeta_N"/>
</dbReference>
<protein>
    <submittedName>
        <fullName evidence="14">Uncharacterized protein</fullName>
    </submittedName>
</protein>
<dbReference type="GO" id="GO:0004364">
    <property type="term" value="F:glutathione transferase activity"/>
    <property type="evidence" value="ECO:0007669"/>
    <property type="project" value="UniProtKB-EC"/>
</dbReference>
<dbReference type="CDD" id="cd03042">
    <property type="entry name" value="GST_N_Zeta"/>
    <property type="match status" value="1"/>
</dbReference>
<dbReference type="InterPro" id="IPR004046">
    <property type="entry name" value="GST_C"/>
</dbReference>
<dbReference type="Gene3D" id="1.20.1050.10">
    <property type="match status" value="2"/>
</dbReference>
<dbReference type="GO" id="GO:0006559">
    <property type="term" value="P:L-phenylalanine catabolic process"/>
    <property type="evidence" value="ECO:0007669"/>
    <property type="project" value="UniProtKB-UniPathway"/>
</dbReference>
<proteinExistence type="inferred from homology"/>
<dbReference type="SFLD" id="SFLDG00358">
    <property type="entry name" value="Main_(cytGST)"/>
    <property type="match status" value="2"/>
</dbReference>
<reference evidence="14 15" key="1">
    <citation type="journal article" date="2019" name="Philos. Trans. R. Soc. Lond., B, Biol. Sci.">
        <title>Ant behaviour and brain gene expression of defending hosts depend on the ecological success of the intruding social parasite.</title>
        <authorList>
            <person name="Kaur R."/>
            <person name="Stoldt M."/>
            <person name="Jongepier E."/>
            <person name="Feldmeyer B."/>
            <person name="Menzel F."/>
            <person name="Bornberg-Bauer E."/>
            <person name="Foitzik S."/>
        </authorList>
    </citation>
    <scope>NUCLEOTIDE SEQUENCE [LARGE SCALE GENOMIC DNA]</scope>
    <source>
        <tissue evidence="14">Whole body</tissue>
    </source>
</reference>
<evidence type="ECO:0000256" key="3">
    <source>
        <dbReference type="ARBA" id="ARBA00004496"/>
    </source>
</evidence>
<feature type="domain" description="GST C-terminal" evidence="13">
    <location>
        <begin position="294"/>
        <end position="414"/>
    </location>
</feature>
<keyword evidence="10" id="KW-0413">Isomerase</keyword>
<evidence type="ECO:0000256" key="11">
    <source>
        <dbReference type="ARBA" id="ARBA00047960"/>
    </source>
</evidence>
<dbReference type="InterPro" id="IPR010987">
    <property type="entry name" value="Glutathione-S-Trfase_C-like"/>
</dbReference>
<comment type="catalytic activity">
    <reaction evidence="11">
        <text>RX + glutathione = an S-substituted glutathione + a halide anion + H(+)</text>
        <dbReference type="Rhea" id="RHEA:16437"/>
        <dbReference type="ChEBI" id="CHEBI:15378"/>
        <dbReference type="ChEBI" id="CHEBI:16042"/>
        <dbReference type="ChEBI" id="CHEBI:17792"/>
        <dbReference type="ChEBI" id="CHEBI:57925"/>
        <dbReference type="ChEBI" id="CHEBI:90779"/>
        <dbReference type="EC" id="2.5.1.18"/>
    </reaction>
</comment>
<dbReference type="GO" id="GO:0005739">
    <property type="term" value="C:mitochondrion"/>
    <property type="evidence" value="ECO:0007669"/>
    <property type="project" value="TreeGrafter"/>
</dbReference>
<dbReference type="InterPro" id="IPR034330">
    <property type="entry name" value="GST_Zeta_C"/>
</dbReference>
<dbReference type="GO" id="GO:0006572">
    <property type="term" value="P:L-tyrosine catabolic process"/>
    <property type="evidence" value="ECO:0007669"/>
    <property type="project" value="UniProtKB-KW"/>
</dbReference>
<dbReference type="InterPro" id="IPR005955">
    <property type="entry name" value="GST_Zeta"/>
</dbReference>
<feature type="domain" description="GST N-terminal" evidence="12">
    <location>
        <begin position="5"/>
        <end position="88"/>
    </location>
</feature>
<dbReference type="UniPathway" id="UPA00139">
    <property type="reaction ID" value="UER00340"/>
</dbReference>
<evidence type="ECO:0000259" key="12">
    <source>
        <dbReference type="PROSITE" id="PS50404"/>
    </source>
</evidence>
<comment type="similarity">
    <text evidence="5">Belongs to the GST superfamily. Zeta family.</text>
</comment>
<dbReference type="Pfam" id="PF13417">
    <property type="entry name" value="GST_N_3"/>
    <property type="match status" value="1"/>
</dbReference>
<comment type="catalytic activity">
    <reaction evidence="1">
        <text>4-maleylacetoacetate = 4-fumarylacetoacetate</text>
        <dbReference type="Rhea" id="RHEA:14817"/>
        <dbReference type="ChEBI" id="CHEBI:17105"/>
        <dbReference type="ChEBI" id="CHEBI:18034"/>
        <dbReference type="EC" id="5.2.1.2"/>
    </reaction>
</comment>
<dbReference type="PROSITE" id="PS50404">
    <property type="entry name" value="GST_NTER"/>
    <property type="match status" value="2"/>
</dbReference>
<dbReference type="InterPro" id="IPR036249">
    <property type="entry name" value="Thioredoxin-like_sf"/>
</dbReference>
<keyword evidence="8" id="KW-0828">Tyrosine catabolism</keyword>
<dbReference type="AlphaFoldDB" id="A0A4S2JLI8"/>
<keyword evidence="9" id="KW-0585">Phenylalanine catabolism</keyword>
<dbReference type="InterPro" id="IPR036282">
    <property type="entry name" value="Glutathione-S-Trfase_C_sf"/>
</dbReference>
<dbReference type="SUPFAM" id="SSF47616">
    <property type="entry name" value="GST C-terminal domain-like"/>
    <property type="match status" value="2"/>
</dbReference>
<evidence type="ECO:0000313" key="14">
    <source>
        <dbReference type="EMBL" id="TGZ35399.1"/>
    </source>
</evidence>
<comment type="subcellular location">
    <subcellularLocation>
        <location evidence="3">Cytoplasm</location>
    </subcellularLocation>
</comment>
<dbReference type="NCBIfam" id="TIGR01262">
    <property type="entry name" value="maiA"/>
    <property type="match status" value="2"/>
</dbReference>
<dbReference type="FunFam" id="3.40.30.10:FF:000041">
    <property type="entry name" value="Maleylacetoacetate isomerase isoform 1"/>
    <property type="match status" value="1"/>
</dbReference>
<evidence type="ECO:0000256" key="6">
    <source>
        <dbReference type="ARBA" id="ARBA00022490"/>
    </source>
</evidence>
<keyword evidence="7" id="KW-0808">Transferase</keyword>
<gene>
    <name evidence="14" type="ORF">DBV15_08901</name>
</gene>
<evidence type="ECO:0000256" key="4">
    <source>
        <dbReference type="ARBA" id="ARBA00004671"/>
    </source>
</evidence>
<comment type="cofactor">
    <cofactor evidence="2">
        <name>glutathione</name>
        <dbReference type="ChEBI" id="CHEBI:57925"/>
    </cofactor>
</comment>
<evidence type="ECO:0000256" key="2">
    <source>
        <dbReference type="ARBA" id="ARBA00001955"/>
    </source>
</evidence>
<dbReference type="InterPro" id="IPR004045">
    <property type="entry name" value="Glutathione_S-Trfase_N"/>
</dbReference>
<keyword evidence="6" id="KW-0963">Cytoplasm</keyword>
<dbReference type="GO" id="GO:0006749">
    <property type="term" value="P:glutathione metabolic process"/>
    <property type="evidence" value="ECO:0007669"/>
    <property type="project" value="UniProtKB-ARBA"/>
</dbReference>
<evidence type="ECO:0000256" key="1">
    <source>
        <dbReference type="ARBA" id="ARBA00001622"/>
    </source>
</evidence>
<dbReference type="STRING" id="300112.A0A4S2JLI8"/>
<keyword evidence="15" id="KW-1185">Reference proteome</keyword>